<reference evidence="1 2" key="1">
    <citation type="submission" date="2016-11" db="EMBL/GenBank/DDBJ databases">
        <authorList>
            <person name="Jaros S."/>
            <person name="Januszkiewicz K."/>
            <person name="Wedrychowicz H."/>
        </authorList>
    </citation>
    <scope>NUCLEOTIDE SEQUENCE [LARGE SCALE GENOMIC DNA]</scope>
    <source>
        <strain evidence="1 2">DSM 15480</strain>
    </source>
</reference>
<dbReference type="EMBL" id="FQZY01000050">
    <property type="protein sequence ID" value="SHK45759.1"/>
    <property type="molecule type" value="Genomic_DNA"/>
</dbReference>
<dbReference type="RefSeq" id="WP_073111886.1">
    <property type="nucleotide sequence ID" value="NZ_FQZY01000050.1"/>
</dbReference>
<dbReference type="Gene3D" id="3.10.520.10">
    <property type="entry name" value="ApbE-like domains"/>
    <property type="match status" value="1"/>
</dbReference>
<dbReference type="OrthoDB" id="9814719at2"/>
<dbReference type="STRING" id="1121950.SAMN02745243_02987"/>
<name>A0A1M6SMB8_9FIRM</name>
<dbReference type="Proteomes" id="UP000184301">
    <property type="component" value="Unassembled WGS sequence"/>
</dbReference>
<proteinExistence type="predicted"/>
<protein>
    <recommendedName>
        <fullName evidence="3">FAD:protein FMN transferase</fullName>
    </recommendedName>
</protein>
<evidence type="ECO:0008006" key="3">
    <source>
        <dbReference type="Google" id="ProtNLM"/>
    </source>
</evidence>
<dbReference type="SUPFAM" id="SSF143631">
    <property type="entry name" value="ApbE-like"/>
    <property type="match status" value="1"/>
</dbReference>
<dbReference type="AlphaFoldDB" id="A0A1M6SMB8"/>
<evidence type="ECO:0000313" key="1">
    <source>
        <dbReference type="EMBL" id="SHK45759.1"/>
    </source>
</evidence>
<keyword evidence="2" id="KW-1185">Reference proteome</keyword>
<sequence length="272" mass="28786">MIDVLPDGRLLLDYGPVSMLITSSKNGIMQSTIGPKCHQVVENCLQDIHRDLPVLTQKSPAVDPRLLTPCGAAMLESIFCTDMADLTPMAAVAGTIADCVADTFATDSDQVIVNNGGDIALRLAPGQNVTLDISAALSAASPFQSCRIAAEDAIGGIATSGLGGRSFTKGIADSVTVFADCCRTADAIATYLANSTHIESPNVLSIRAELLDPDSDIAGDLITFQVNDLSEAEIQTATDQLLYRCQILSQKQSFKMIACIQSHYICFPDVLT</sequence>
<dbReference type="InterPro" id="IPR003374">
    <property type="entry name" value="ApbE-like_sf"/>
</dbReference>
<accession>A0A1M6SMB8</accession>
<gene>
    <name evidence="1" type="ORF">SAMN02745243_02987</name>
</gene>
<organism evidence="1 2">
    <name type="scientific">Hespellia stercorisuis DSM 15480</name>
    <dbReference type="NCBI Taxonomy" id="1121950"/>
    <lineage>
        <taxon>Bacteria</taxon>
        <taxon>Bacillati</taxon>
        <taxon>Bacillota</taxon>
        <taxon>Clostridia</taxon>
        <taxon>Lachnospirales</taxon>
        <taxon>Lachnospiraceae</taxon>
        <taxon>Hespellia</taxon>
    </lineage>
</organism>
<evidence type="ECO:0000313" key="2">
    <source>
        <dbReference type="Proteomes" id="UP000184301"/>
    </source>
</evidence>